<sequence>MAPKRNQASMNKKNVINFNFITAGQSSTEGKIVNITPSDGANSGSPTIN</sequence>
<protein>
    <submittedName>
        <fullName evidence="1">Uncharacterized protein</fullName>
    </submittedName>
</protein>
<proteinExistence type="predicted"/>
<gene>
    <name evidence="1" type="ORF">Sradi_0667300</name>
</gene>
<organism evidence="1">
    <name type="scientific">Sesamum radiatum</name>
    <name type="common">Black benniseed</name>
    <dbReference type="NCBI Taxonomy" id="300843"/>
    <lineage>
        <taxon>Eukaryota</taxon>
        <taxon>Viridiplantae</taxon>
        <taxon>Streptophyta</taxon>
        <taxon>Embryophyta</taxon>
        <taxon>Tracheophyta</taxon>
        <taxon>Spermatophyta</taxon>
        <taxon>Magnoliopsida</taxon>
        <taxon>eudicotyledons</taxon>
        <taxon>Gunneridae</taxon>
        <taxon>Pentapetalae</taxon>
        <taxon>asterids</taxon>
        <taxon>lamiids</taxon>
        <taxon>Lamiales</taxon>
        <taxon>Pedaliaceae</taxon>
        <taxon>Sesamum</taxon>
    </lineage>
</organism>
<evidence type="ECO:0000313" key="1">
    <source>
        <dbReference type="EMBL" id="KAL0430413.1"/>
    </source>
</evidence>
<dbReference type="EMBL" id="JACGWJ010000003">
    <property type="protein sequence ID" value="KAL0430413.1"/>
    <property type="molecule type" value="Genomic_DNA"/>
</dbReference>
<name>A0AAW2VMG6_SESRA</name>
<reference evidence="1" key="1">
    <citation type="submission" date="2020-06" db="EMBL/GenBank/DDBJ databases">
        <authorList>
            <person name="Li T."/>
            <person name="Hu X."/>
            <person name="Zhang T."/>
            <person name="Song X."/>
            <person name="Zhang H."/>
            <person name="Dai N."/>
            <person name="Sheng W."/>
            <person name="Hou X."/>
            <person name="Wei L."/>
        </authorList>
    </citation>
    <scope>NUCLEOTIDE SEQUENCE</scope>
    <source>
        <strain evidence="1">G02</strain>
        <tissue evidence="1">Leaf</tissue>
    </source>
</reference>
<dbReference type="AlphaFoldDB" id="A0AAW2VMG6"/>
<comment type="caution">
    <text evidence="1">The sequence shown here is derived from an EMBL/GenBank/DDBJ whole genome shotgun (WGS) entry which is preliminary data.</text>
</comment>
<reference evidence="1" key="2">
    <citation type="journal article" date="2024" name="Plant">
        <title>Genomic evolution and insights into agronomic trait innovations of Sesamum species.</title>
        <authorList>
            <person name="Miao H."/>
            <person name="Wang L."/>
            <person name="Qu L."/>
            <person name="Liu H."/>
            <person name="Sun Y."/>
            <person name="Le M."/>
            <person name="Wang Q."/>
            <person name="Wei S."/>
            <person name="Zheng Y."/>
            <person name="Lin W."/>
            <person name="Duan Y."/>
            <person name="Cao H."/>
            <person name="Xiong S."/>
            <person name="Wang X."/>
            <person name="Wei L."/>
            <person name="Li C."/>
            <person name="Ma Q."/>
            <person name="Ju M."/>
            <person name="Zhao R."/>
            <person name="Li G."/>
            <person name="Mu C."/>
            <person name="Tian Q."/>
            <person name="Mei H."/>
            <person name="Zhang T."/>
            <person name="Gao T."/>
            <person name="Zhang H."/>
        </authorList>
    </citation>
    <scope>NUCLEOTIDE SEQUENCE</scope>
    <source>
        <strain evidence="1">G02</strain>
    </source>
</reference>
<accession>A0AAW2VMG6</accession>